<organism evidence="2 3">
    <name type="scientific">Neohortaea acidophila</name>
    <dbReference type="NCBI Taxonomy" id="245834"/>
    <lineage>
        <taxon>Eukaryota</taxon>
        <taxon>Fungi</taxon>
        <taxon>Dikarya</taxon>
        <taxon>Ascomycota</taxon>
        <taxon>Pezizomycotina</taxon>
        <taxon>Dothideomycetes</taxon>
        <taxon>Dothideomycetidae</taxon>
        <taxon>Mycosphaerellales</taxon>
        <taxon>Teratosphaeriaceae</taxon>
        <taxon>Neohortaea</taxon>
    </lineage>
</organism>
<dbReference type="GeneID" id="54474387"/>
<evidence type="ECO:0000259" key="1">
    <source>
        <dbReference type="PROSITE" id="PS51212"/>
    </source>
</evidence>
<dbReference type="Proteomes" id="UP000799767">
    <property type="component" value="Unassembled WGS sequence"/>
</dbReference>
<dbReference type="PANTHER" id="PTHR43662">
    <property type="match status" value="1"/>
</dbReference>
<feature type="domain" description="WSC" evidence="1">
    <location>
        <begin position="489"/>
        <end position="589"/>
    </location>
</feature>
<evidence type="ECO:0000313" key="3">
    <source>
        <dbReference type="Proteomes" id="UP000799767"/>
    </source>
</evidence>
<name>A0A6A6PWW2_9PEZI</name>
<gene>
    <name evidence="2" type="ORF">BDY17DRAFT_295984</name>
</gene>
<dbReference type="Pfam" id="PF01822">
    <property type="entry name" value="WSC"/>
    <property type="match status" value="3"/>
</dbReference>
<feature type="domain" description="WSC" evidence="1">
    <location>
        <begin position="602"/>
        <end position="720"/>
    </location>
</feature>
<proteinExistence type="predicted"/>
<accession>A0A6A6PWW2</accession>
<dbReference type="EMBL" id="MU001634">
    <property type="protein sequence ID" value="KAF2484600.1"/>
    <property type="molecule type" value="Genomic_DNA"/>
</dbReference>
<keyword evidence="3" id="KW-1185">Reference proteome</keyword>
<evidence type="ECO:0000313" key="2">
    <source>
        <dbReference type="EMBL" id="KAF2484600.1"/>
    </source>
</evidence>
<protein>
    <recommendedName>
        <fullName evidence="1">WSC domain-containing protein</fullName>
    </recommendedName>
</protein>
<dbReference type="InterPro" id="IPR002889">
    <property type="entry name" value="WSC_carb-bd"/>
</dbReference>
<dbReference type="InterPro" id="IPR018535">
    <property type="entry name" value="DUF1996"/>
</dbReference>
<dbReference type="RefSeq" id="XP_033591169.1">
    <property type="nucleotide sequence ID" value="XM_033733385.1"/>
</dbReference>
<dbReference type="SMART" id="SM00321">
    <property type="entry name" value="WSC"/>
    <property type="match status" value="3"/>
</dbReference>
<sequence>MNCAVIQTGRIDPVVDFNLVSGHVHTITGGSNIGINSTFESMVNSECTSCEIEGDKSAYWTPLLYYDYGNGSFIDVPHGGSVVYYLARGPGANNTIPYPEGFRMLSGDKGARSYDNETYTVGNETYPATPIAERVSFVCLPDGPPLPTYPYMFDTNCTNGMRAQICFQSCWNGVDLYLPDNSHVAYLSGIDDGICPPGYPFQLPTLFLEVNYAVEQVPDQTPNGQFVFSQGDPTGYGFHGDFLNGWDPALQAAAIDQCLVGDEFGVIQNCPVLNANDTNGYAVNCPERPPQIGEPVKGLLDQLPGCITITYGPDEAPASSMSCPESVPLPSVTSTMNSIPRATASPSAYGQQFGLPQQEYLGCFNDSAAGIRTLNEISVTNYTYMDVQWCQNFCMQNGYTYSGVEYTQECHCDNAINPTAKNGSIECTWHCGATITGDSLTEFTMPVQLCGGLGYINVYRNTNPNFDAFGSNANTAGNAKPYTPAAGFGPNYLGCYSDQVGNRTLTGHTVTQNNMTLEICAAICSAGPGYQYYGLEFASQCYCGNQINSPGMLLTSTTTPSNNSCQSRCMGSEPEVCGGSNALSLYVNPNYTAPIEKPFIGRYTAQKCVTDPNTNGRALQGAFTTSVNMTNEYCVKYCLGLEFHYAGLEYGDQCFCGKSFTSKRGETKEFHAHEHAAGDAISSSDGVGFTVCSPGDLLTCSGNLHEFCGGPSLLDVFYSPTL</sequence>
<dbReference type="PANTHER" id="PTHR43662:SF3">
    <property type="entry name" value="DOMAIN PROTEIN, PUTATIVE (AFU_ORTHOLOGUE AFUA_6G11970)-RELATED"/>
    <property type="match status" value="1"/>
</dbReference>
<feature type="domain" description="WSC" evidence="1">
    <location>
        <begin position="357"/>
        <end position="462"/>
    </location>
</feature>
<dbReference type="OrthoDB" id="74764at2759"/>
<dbReference type="PROSITE" id="PS51212">
    <property type="entry name" value="WSC"/>
    <property type="match status" value="3"/>
</dbReference>
<reference evidence="2" key="1">
    <citation type="journal article" date="2020" name="Stud. Mycol.">
        <title>101 Dothideomycetes genomes: a test case for predicting lifestyles and emergence of pathogens.</title>
        <authorList>
            <person name="Haridas S."/>
            <person name="Albert R."/>
            <person name="Binder M."/>
            <person name="Bloem J."/>
            <person name="Labutti K."/>
            <person name="Salamov A."/>
            <person name="Andreopoulos B."/>
            <person name="Baker S."/>
            <person name="Barry K."/>
            <person name="Bills G."/>
            <person name="Bluhm B."/>
            <person name="Cannon C."/>
            <person name="Castanera R."/>
            <person name="Culley D."/>
            <person name="Daum C."/>
            <person name="Ezra D."/>
            <person name="Gonzalez J."/>
            <person name="Henrissat B."/>
            <person name="Kuo A."/>
            <person name="Liang C."/>
            <person name="Lipzen A."/>
            <person name="Lutzoni F."/>
            <person name="Magnuson J."/>
            <person name="Mondo S."/>
            <person name="Nolan M."/>
            <person name="Ohm R."/>
            <person name="Pangilinan J."/>
            <person name="Park H.-J."/>
            <person name="Ramirez L."/>
            <person name="Alfaro M."/>
            <person name="Sun H."/>
            <person name="Tritt A."/>
            <person name="Yoshinaga Y."/>
            <person name="Zwiers L.-H."/>
            <person name="Turgeon B."/>
            <person name="Goodwin S."/>
            <person name="Spatafora J."/>
            <person name="Crous P."/>
            <person name="Grigoriev I."/>
        </authorList>
    </citation>
    <scope>NUCLEOTIDE SEQUENCE</scope>
    <source>
        <strain evidence="2">CBS 113389</strain>
    </source>
</reference>
<dbReference type="Pfam" id="PF09362">
    <property type="entry name" value="DUF1996"/>
    <property type="match status" value="1"/>
</dbReference>
<dbReference type="AlphaFoldDB" id="A0A6A6PWW2"/>